<sequence length="219" mass="23818">KAIETKVAAAERIKTGFQKFKAETYTQNPELFNELANGQSPKFMVIACSDSRVCPTTVLGFQPGEAFVVRNVANMVPPPEQAGYPGTSAALEYAVTALKVENILVIGHSRCGGIKALMTRKENAAKWSAFIEDWIEIGRPARASTLKSEPEGQIDHQCTKCEKESVNVSLSNLLGFPFVKEAVTSGKVALHGGYYNFVDGAFEYWTFGADGKPGEISKF</sequence>
<dbReference type="Gramene" id="EFJ27547">
    <property type="protein sequence ID" value="EFJ27547"/>
    <property type="gene ID" value="SELMODRAFT_95906"/>
</dbReference>
<dbReference type="PANTHER" id="PTHR11002:SF56">
    <property type="entry name" value="BETA CARBONIC ANHYDRASE 2, CHLOROPLASTIC"/>
    <property type="match status" value="1"/>
</dbReference>
<evidence type="ECO:0000256" key="3">
    <source>
        <dbReference type="ARBA" id="ARBA00012925"/>
    </source>
</evidence>
<evidence type="ECO:0000256" key="5">
    <source>
        <dbReference type="ARBA" id="ARBA00023239"/>
    </source>
</evidence>
<dbReference type="InParanoid" id="D8RL10"/>
<dbReference type="FunFam" id="3.40.1050.10:FF:000003">
    <property type="entry name" value="Carbonic anhydrase"/>
    <property type="match status" value="1"/>
</dbReference>
<dbReference type="STRING" id="88036.D8RL10"/>
<keyword evidence="7" id="KW-0479">Metal-binding</keyword>
<dbReference type="InterPro" id="IPR036874">
    <property type="entry name" value="Carbonic_anhydrase_sf"/>
</dbReference>
<dbReference type="GO" id="GO:0015976">
    <property type="term" value="P:carbon utilization"/>
    <property type="evidence" value="ECO:0007669"/>
    <property type="project" value="InterPro"/>
</dbReference>
<proteinExistence type="inferred from homology"/>
<feature type="binding site" evidence="7">
    <location>
        <position position="111"/>
    </location>
    <ligand>
        <name>Zn(2+)</name>
        <dbReference type="ChEBI" id="CHEBI:29105"/>
    </ligand>
</feature>
<evidence type="ECO:0000313" key="10">
    <source>
        <dbReference type="Proteomes" id="UP000001514"/>
    </source>
</evidence>
<feature type="binding site" evidence="7">
    <location>
        <position position="48"/>
    </location>
    <ligand>
        <name>Zn(2+)</name>
        <dbReference type="ChEBI" id="CHEBI:29105"/>
    </ligand>
</feature>
<comment type="cofactor">
    <cofactor evidence="7">
        <name>Zn(2+)</name>
        <dbReference type="ChEBI" id="CHEBI:29105"/>
    </cofactor>
    <text evidence="7">Binds 1 zinc ion per subunit.</text>
</comment>
<evidence type="ECO:0000313" key="9">
    <source>
        <dbReference type="EMBL" id="EFJ27547.1"/>
    </source>
</evidence>
<dbReference type="Proteomes" id="UP000001514">
    <property type="component" value="Unassembled WGS sequence"/>
</dbReference>
<dbReference type="Pfam" id="PF00484">
    <property type="entry name" value="Pro_CA"/>
    <property type="match status" value="1"/>
</dbReference>
<feature type="binding site" evidence="7">
    <location>
        <position position="108"/>
    </location>
    <ligand>
        <name>Zn(2+)</name>
        <dbReference type="ChEBI" id="CHEBI:29105"/>
    </ligand>
</feature>
<dbReference type="EMBL" id="GL377582">
    <property type="protein sequence ID" value="EFJ27547.1"/>
    <property type="molecule type" value="Genomic_DNA"/>
</dbReference>
<dbReference type="PANTHER" id="PTHR11002">
    <property type="entry name" value="CARBONIC ANHYDRASE"/>
    <property type="match status" value="1"/>
</dbReference>
<dbReference type="KEGG" id="smo:SELMODRAFT_95906"/>
<evidence type="ECO:0000256" key="8">
    <source>
        <dbReference type="RuleBase" id="RU003956"/>
    </source>
</evidence>
<dbReference type="GO" id="GO:0008270">
    <property type="term" value="F:zinc ion binding"/>
    <property type="evidence" value="ECO:0007669"/>
    <property type="project" value="UniProtKB-UniRule"/>
</dbReference>
<evidence type="ECO:0000256" key="4">
    <source>
        <dbReference type="ARBA" id="ARBA00022833"/>
    </source>
</evidence>
<dbReference type="OMA" id="TNNYEKN"/>
<evidence type="ECO:0000256" key="6">
    <source>
        <dbReference type="ARBA" id="ARBA00048348"/>
    </source>
</evidence>
<comment type="function">
    <text evidence="1 8">Reversible hydration of carbon dioxide.</text>
</comment>
<comment type="similarity">
    <text evidence="2 8">Belongs to the beta-class carbonic anhydrase family.</text>
</comment>
<dbReference type="Gene3D" id="3.40.1050.10">
    <property type="entry name" value="Carbonic anhydrase"/>
    <property type="match status" value="1"/>
</dbReference>
<dbReference type="InterPro" id="IPR001765">
    <property type="entry name" value="Carbonic_anhydrase"/>
</dbReference>
<reference evidence="9 10" key="1">
    <citation type="journal article" date="2011" name="Science">
        <title>The Selaginella genome identifies genetic changes associated with the evolution of vascular plants.</title>
        <authorList>
            <person name="Banks J.A."/>
            <person name="Nishiyama T."/>
            <person name="Hasebe M."/>
            <person name="Bowman J.L."/>
            <person name="Gribskov M."/>
            <person name="dePamphilis C."/>
            <person name="Albert V.A."/>
            <person name="Aono N."/>
            <person name="Aoyama T."/>
            <person name="Ambrose B.A."/>
            <person name="Ashton N.W."/>
            <person name="Axtell M.J."/>
            <person name="Barker E."/>
            <person name="Barker M.S."/>
            <person name="Bennetzen J.L."/>
            <person name="Bonawitz N.D."/>
            <person name="Chapple C."/>
            <person name="Cheng C."/>
            <person name="Correa L.G."/>
            <person name="Dacre M."/>
            <person name="DeBarry J."/>
            <person name="Dreyer I."/>
            <person name="Elias M."/>
            <person name="Engstrom E.M."/>
            <person name="Estelle M."/>
            <person name="Feng L."/>
            <person name="Finet C."/>
            <person name="Floyd S.K."/>
            <person name="Frommer W.B."/>
            <person name="Fujita T."/>
            <person name="Gramzow L."/>
            <person name="Gutensohn M."/>
            <person name="Harholt J."/>
            <person name="Hattori M."/>
            <person name="Heyl A."/>
            <person name="Hirai T."/>
            <person name="Hiwatashi Y."/>
            <person name="Ishikawa M."/>
            <person name="Iwata M."/>
            <person name="Karol K.G."/>
            <person name="Koehler B."/>
            <person name="Kolukisaoglu U."/>
            <person name="Kubo M."/>
            <person name="Kurata T."/>
            <person name="Lalonde S."/>
            <person name="Li K."/>
            <person name="Li Y."/>
            <person name="Litt A."/>
            <person name="Lyons E."/>
            <person name="Manning G."/>
            <person name="Maruyama T."/>
            <person name="Michael T.P."/>
            <person name="Mikami K."/>
            <person name="Miyazaki S."/>
            <person name="Morinaga S."/>
            <person name="Murata T."/>
            <person name="Mueller-Roeber B."/>
            <person name="Nelson D.R."/>
            <person name="Obara M."/>
            <person name="Oguri Y."/>
            <person name="Olmstead R.G."/>
            <person name="Onodera N."/>
            <person name="Petersen B.L."/>
            <person name="Pils B."/>
            <person name="Prigge M."/>
            <person name="Rensing S.A."/>
            <person name="Riano-Pachon D.M."/>
            <person name="Roberts A.W."/>
            <person name="Sato Y."/>
            <person name="Scheller H.V."/>
            <person name="Schulz B."/>
            <person name="Schulz C."/>
            <person name="Shakirov E.V."/>
            <person name="Shibagaki N."/>
            <person name="Shinohara N."/>
            <person name="Shippen D.E."/>
            <person name="Soerensen I."/>
            <person name="Sotooka R."/>
            <person name="Sugimoto N."/>
            <person name="Sugita M."/>
            <person name="Sumikawa N."/>
            <person name="Tanurdzic M."/>
            <person name="Theissen G."/>
            <person name="Ulvskov P."/>
            <person name="Wakazuki S."/>
            <person name="Weng J.K."/>
            <person name="Willats W.W."/>
            <person name="Wipf D."/>
            <person name="Wolf P.G."/>
            <person name="Yang L."/>
            <person name="Zimmer A.D."/>
            <person name="Zhu Q."/>
            <person name="Mitros T."/>
            <person name="Hellsten U."/>
            <person name="Loque D."/>
            <person name="Otillar R."/>
            <person name="Salamov A."/>
            <person name="Schmutz J."/>
            <person name="Shapiro H."/>
            <person name="Lindquist E."/>
            <person name="Lucas S."/>
            <person name="Rokhsar D."/>
            <person name="Grigoriev I.V."/>
        </authorList>
    </citation>
    <scope>NUCLEOTIDE SEQUENCE [LARGE SCALE GENOMIC DNA]</scope>
</reference>
<keyword evidence="4 7" id="KW-0862">Zinc</keyword>
<feature type="non-terminal residue" evidence="9">
    <location>
        <position position="1"/>
    </location>
</feature>
<keyword evidence="10" id="KW-1185">Reference proteome</keyword>
<dbReference type="InterPro" id="IPR045066">
    <property type="entry name" value="Beta_CA_cladeB"/>
</dbReference>
<comment type="catalytic activity">
    <reaction evidence="6 8">
        <text>hydrogencarbonate + H(+) = CO2 + H2O</text>
        <dbReference type="Rhea" id="RHEA:10748"/>
        <dbReference type="ChEBI" id="CHEBI:15377"/>
        <dbReference type="ChEBI" id="CHEBI:15378"/>
        <dbReference type="ChEBI" id="CHEBI:16526"/>
        <dbReference type="ChEBI" id="CHEBI:17544"/>
        <dbReference type="EC" id="4.2.1.1"/>
    </reaction>
</comment>
<dbReference type="HOGENOM" id="CLU_053879_5_4_1"/>
<dbReference type="SUPFAM" id="SSF53056">
    <property type="entry name" value="beta-carbonic anhydrase, cab"/>
    <property type="match status" value="1"/>
</dbReference>
<dbReference type="AlphaFoldDB" id="D8RL10"/>
<dbReference type="PROSITE" id="PS00704">
    <property type="entry name" value="PROK_CO2_ANHYDRASE_1"/>
    <property type="match status" value="1"/>
</dbReference>
<accession>D8RL10</accession>
<dbReference type="SMART" id="SM00947">
    <property type="entry name" value="Pro_CA"/>
    <property type="match status" value="1"/>
</dbReference>
<dbReference type="OrthoDB" id="10248475at2759"/>
<dbReference type="CDD" id="cd00884">
    <property type="entry name" value="beta_CA_cladeB"/>
    <property type="match status" value="1"/>
</dbReference>
<dbReference type="GO" id="GO:0004089">
    <property type="term" value="F:carbonate dehydratase activity"/>
    <property type="evidence" value="ECO:0007669"/>
    <property type="project" value="UniProtKB-UniRule"/>
</dbReference>
<evidence type="ECO:0000256" key="2">
    <source>
        <dbReference type="ARBA" id="ARBA00006217"/>
    </source>
</evidence>
<gene>
    <name evidence="9" type="ORF">SELMODRAFT_95906</name>
</gene>
<dbReference type="InterPro" id="IPR015892">
    <property type="entry name" value="Carbonic_anhydrase_CS"/>
</dbReference>
<dbReference type="EC" id="4.2.1.1" evidence="3 8"/>
<evidence type="ECO:0000256" key="1">
    <source>
        <dbReference type="ARBA" id="ARBA00002904"/>
    </source>
</evidence>
<dbReference type="FunCoup" id="D8RL10">
    <property type="interactions" value="2535"/>
</dbReference>
<evidence type="ECO:0000256" key="7">
    <source>
        <dbReference type="PIRSR" id="PIRSR601765-1"/>
    </source>
</evidence>
<organism evidence="10">
    <name type="scientific">Selaginella moellendorffii</name>
    <name type="common">Spikemoss</name>
    <dbReference type="NCBI Taxonomy" id="88036"/>
    <lineage>
        <taxon>Eukaryota</taxon>
        <taxon>Viridiplantae</taxon>
        <taxon>Streptophyta</taxon>
        <taxon>Embryophyta</taxon>
        <taxon>Tracheophyta</taxon>
        <taxon>Lycopodiopsida</taxon>
        <taxon>Selaginellales</taxon>
        <taxon>Selaginellaceae</taxon>
        <taxon>Selaginella</taxon>
    </lineage>
</organism>
<name>D8RL10_SELML</name>
<keyword evidence="5 8" id="KW-0456">Lyase</keyword>
<protein>
    <recommendedName>
        <fullName evidence="3 8">Carbonic anhydrase</fullName>
        <ecNumber evidence="3 8">4.2.1.1</ecNumber>
    </recommendedName>
    <alternativeName>
        <fullName evidence="8">Carbonate dehydratase</fullName>
    </alternativeName>
</protein>
<dbReference type="eggNOG" id="KOG1578">
    <property type="taxonomic scope" value="Eukaryota"/>
</dbReference>
<dbReference type="PROSITE" id="PS00705">
    <property type="entry name" value="PROK_CO2_ANHYDRASE_2"/>
    <property type="match status" value="1"/>
</dbReference>
<feature type="binding site" evidence="7">
    <location>
        <position position="50"/>
    </location>
    <ligand>
        <name>Zn(2+)</name>
        <dbReference type="ChEBI" id="CHEBI:29105"/>
    </ligand>
</feature>